<evidence type="ECO:0000259" key="11">
    <source>
        <dbReference type="PROSITE" id="PS52019"/>
    </source>
</evidence>
<evidence type="ECO:0000256" key="2">
    <source>
        <dbReference type="ARBA" id="ARBA00022553"/>
    </source>
</evidence>
<dbReference type="PROSITE" id="PS50075">
    <property type="entry name" value="CARRIER"/>
    <property type="match status" value="1"/>
</dbReference>
<dbReference type="GO" id="GO:0050641">
    <property type="term" value="F:6-methylsalicylic acid synthase activity"/>
    <property type="evidence" value="ECO:0007669"/>
    <property type="project" value="UniProtKB-EC"/>
</dbReference>
<dbReference type="InterPro" id="IPR009081">
    <property type="entry name" value="PP-bd_ACP"/>
</dbReference>
<dbReference type="Gene3D" id="3.10.129.110">
    <property type="entry name" value="Polyketide synthase dehydratase"/>
    <property type="match status" value="1"/>
</dbReference>
<dbReference type="GO" id="GO:0006633">
    <property type="term" value="P:fatty acid biosynthetic process"/>
    <property type="evidence" value="ECO:0007669"/>
    <property type="project" value="InterPro"/>
</dbReference>
<dbReference type="InterPro" id="IPR001227">
    <property type="entry name" value="Ac_transferase_dom_sf"/>
</dbReference>
<evidence type="ECO:0000256" key="1">
    <source>
        <dbReference type="ARBA" id="ARBA00022450"/>
    </source>
</evidence>
<name>J7H3M3_9PEZI</name>
<dbReference type="Pfam" id="PF08659">
    <property type="entry name" value="KR"/>
    <property type="match status" value="1"/>
</dbReference>
<dbReference type="Pfam" id="PF22336">
    <property type="entry name" value="RhiE-like_linker"/>
    <property type="match status" value="1"/>
</dbReference>
<dbReference type="Pfam" id="PF00109">
    <property type="entry name" value="ketoacyl-synt"/>
    <property type="match status" value="1"/>
</dbReference>
<keyword evidence="1" id="KW-0596">Phosphopantetheine</keyword>
<dbReference type="GO" id="GO:0031177">
    <property type="term" value="F:phosphopantetheine binding"/>
    <property type="evidence" value="ECO:0007669"/>
    <property type="project" value="InterPro"/>
</dbReference>
<dbReference type="InterPro" id="IPR014031">
    <property type="entry name" value="Ketoacyl_synth_C"/>
</dbReference>
<accession>J7H3M3</accession>
<dbReference type="Pfam" id="PF00550">
    <property type="entry name" value="PP-binding"/>
    <property type="match status" value="1"/>
</dbReference>
<dbReference type="PROSITE" id="PS52004">
    <property type="entry name" value="KS3_2"/>
    <property type="match status" value="1"/>
</dbReference>
<evidence type="ECO:0000256" key="3">
    <source>
        <dbReference type="ARBA" id="ARBA00022679"/>
    </source>
</evidence>
<dbReference type="InterPro" id="IPR042104">
    <property type="entry name" value="PKS_dehydratase_sf"/>
</dbReference>
<dbReference type="SMART" id="SM00823">
    <property type="entry name" value="PKS_PP"/>
    <property type="match status" value="1"/>
</dbReference>
<dbReference type="SMART" id="SM00825">
    <property type="entry name" value="PKS_KS"/>
    <property type="match status" value="1"/>
</dbReference>
<dbReference type="InterPro" id="IPR036736">
    <property type="entry name" value="ACP-like_sf"/>
</dbReference>
<keyword evidence="3" id="KW-0808">Transferase</keyword>
<reference evidence="12" key="1">
    <citation type="journal article" date="2012" name="J. Microbiol. Methods">
        <title>Rapid screening of an ordered fosmid library to clone multiple polyketide synthase genes of the phytopathogenic fungus Cladosporium phlei.</title>
        <authorList>
            <person name="So K.K."/>
            <person name="Kim J.M."/>
            <person name="Nguyen N.L."/>
            <person name="Park J.A."/>
            <person name="Kim B.T."/>
            <person name="Park S.M."/>
            <person name="Hwang K.J."/>
            <person name="Kim D.H."/>
        </authorList>
    </citation>
    <scope>NUCLEOTIDE SEQUENCE</scope>
    <source>
        <strain evidence="12">Cppks2</strain>
    </source>
</reference>
<dbReference type="EMBL" id="JX129224">
    <property type="protein sequence ID" value="AFP89390.1"/>
    <property type="molecule type" value="Genomic_DNA"/>
</dbReference>
<dbReference type="EC" id="2.3.1.165" evidence="6"/>
<dbReference type="InterPro" id="IPR057326">
    <property type="entry name" value="KR_dom"/>
</dbReference>
<dbReference type="SUPFAM" id="SSF51735">
    <property type="entry name" value="NAD(P)-binding Rossmann-fold domains"/>
    <property type="match status" value="2"/>
</dbReference>
<feature type="region of interest" description="Disordered" evidence="8">
    <location>
        <begin position="1683"/>
        <end position="1708"/>
    </location>
</feature>
<dbReference type="InterPro" id="IPR049552">
    <property type="entry name" value="PKS_DH_N"/>
</dbReference>
<reference evidence="12" key="2">
    <citation type="submission" date="2012-06" db="EMBL/GenBank/DDBJ databases">
        <authorList>
            <person name="So K.-K."/>
            <person name="Kim J.-M."/>
            <person name="Nguyen N.-L."/>
            <person name="Park J.-A."/>
            <person name="Kim B.-T."/>
            <person name="Park S.-M."/>
            <person name="Hwang K.-J."/>
            <person name="Kim D.-H."/>
        </authorList>
    </citation>
    <scope>NUCLEOTIDE SEQUENCE</scope>
    <source>
        <strain evidence="12">Cppks2</strain>
    </source>
</reference>
<dbReference type="InterPro" id="IPR014043">
    <property type="entry name" value="Acyl_transferase_dom"/>
</dbReference>
<dbReference type="InterPro" id="IPR006162">
    <property type="entry name" value="Ppantetheine_attach_site"/>
</dbReference>
<evidence type="ECO:0000256" key="4">
    <source>
        <dbReference type="ARBA" id="ARBA00022737"/>
    </source>
</evidence>
<feature type="region of interest" description="Disordered" evidence="8">
    <location>
        <begin position="1"/>
        <end position="31"/>
    </location>
</feature>
<dbReference type="Gene3D" id="3.40.47.10">
    <property type="match status" value="1"/>
</dbReference>
<dbReference type="InterPro" id="IPR014030">
    <property type="entry name" value="Ketoacyl_synth_N"/>
</dbReference>
<feature type="compositionally biased region" description="Low complexity" evidence="8">
    <location>
        <begin position="1689"/>
        <end position="1700"/>
    </location>
</feature>
<evidence type="ECO:0000256" key="7">
    <source>
        <dbReference type="PROSITE-ProRule" id="PRU01363"/>
    </source>
</evidence>
<dbReference type="Pfam" id="PF00698">
    <property type="entry name" value="Acyl_transf_1"/>
    <property type="match status" value="1"/>
</dbReference>
<dbReference type="PROSITE" id="PS00606">
    <property type="entry name" value="KS3_1"/>
    <property type="match status" value="1"/>
</dbReference>
<keyword evidence="4" id="KW-0677">Repeat</keyword>
<dbReference type="GO" id="GO:0004315">
    <property type="term" value="F:3-oxoacyl-[acyl-carrier-protein] synthase activity"/>
    <property type="evidence" value="ECO:0007669"/>
    <property type="project" value="InterPro"/>
</dbReference>
<dbReference type="Gene3D" id="3.40.50.720">
    <property type="entry name" value="NAD(P)-binding Rossmann-like Domain"/>
    <property type="match status" value="1"/>
</dbReference>
<dbReference type="CDD" id="cd00833">
    <property type="entry name" value="PKS"/>
    <property type="match status" value="1"/>
</dbReference>
<dbReference type="Gene3D" id="3.30.70.250">
    <property type="entry name" value="Malonyl-CoA ACP transacylase, ACP-binding"/>
    <property type="match status" value="1"/>
</dbReference>
<dbReference type="Pfam" id="PF02801">
    <property type="entry name" value="Ketoacyl-synt_C"/>
    <property type="match status" value="1"/>
</dbReference>
<dbReference type="InterPro" id="IPR016036">
    <property type="entry name" value="Malonyl_transacylase_ACP-bd"/>
</dbReference>
<feature type="domain" description="Ketosynthase family 3 (KS3)" evidence="10">
    <location>
        <begin position="38"/>
        <end position="463"/>
    </location>
</feature>
<feature type="active site" description="Proton acceptor; for dehydratase activity" evidence="7">
    <location>
        <position position="962"/>
    </location>
</feature>
<dbReference type="InterPro" id="IPR016035">
    <property type="entry name" value="Acyl_Trfase/lysoPLipase"/>
</dbReference>
<dbReference type="PROSITE" id="PS00012">
    <property type="entry name" value="PHOSPHOPANTETHEINE"/>
    <property type="match status" value="1"/>
</dbReference>
<dbReference type="Gene3D" id="3.40.366.10">
    <property type="entry name" value="Malonyl-Coenzyme A Acyl Carrier Protein, domain 2"/>
    <property type="match status" value="1"/>
</dbReference>
<keyword evidence="5" id="KW-0511">Multifunctional enzyme</keyword>
<dbReference type="SMART" id="SM01294">
    <property type="entry name" value="PKS_PP_betabranch"/>
    <property type="match status" value="1"/>
</dbReference>
<dbReference type="Gene3D" id="1.10.1200.10">
    <property type="entry name" value="ACP-like"/>
    <property type="match status" value="1"/>
</dbReference>
<evidence type="ECO:0000259" key="9">
    <source>
        <dbReference type="PROSITE" id="PS50075"/>
    </source>
</evidence>
<feature type="active site" description="Proton donor; for dehydratase activity" evidence="7">
    <location>
        <position position="1129"/>
    </location>
</feature>
<dbReference type="PROSITE" id="PS52019">
    <property type="entry name" value="PKS_MFAS_DH"/>
    <property type="match status" value="1"/>
</dbReference>
<proteinExistence type="predicted"/>
<evidence type="ECO:0000256" key="6">
    <source>
        <dbReference type="ARBA" id="ARBA00038879"/>
    </source>
</evidence>
<feature type="domain" description="Carrier" evidence="9">
    <location>
        <begin position="1714"/>
        <end position="1789"/>
    </location>
</feature>
<sequence length="1792" mass="192518">MATPSLRNNSTSQSSVNTSEQISPVTTPASSIVDEDISDDVAVIGMACRLPGDNNSPEQLWDSLLTRKDASGDLPSMRWEPYLGRGARNKKELAKITSKGYFLSNLEDFDCSFFGISPKEAEQMDPQQRISLEVAWEALEDAGIPPGALSGSNTCVFMGVNSDDYSKLVLEDLPNVEAWMGIGTAYCGVPNRISYHLNLMGPSTAVDAACASSLVAIHHGRQAILSGESNIAIVGGVNALCGPGLTSVLDKAGAICAEGSCMSFDDDAHGYGRGEGAGIVVLKSLRQALRDGDDVKAVLKGTAVAQDGKTKGIMAPNSKAQELVARNALAVAGVDPMTIQYVEAHATSTPLGDPTEIQAISSVYGENRPSDAPVIVGSVKPNVGHLEAGAGVVGFIKGVKVLQKGQVPPQANLRRLNTKVAWAQCGVKVAQDLIQLPKTDTPHRAAVCSYGYGGTVSHAIVEAASNGTEVLLPHQDHGEQLLLLSAPQQKRLGVQAAAYHAWLSTTRLDRDMQKVASTLALHRENHDHRIAIVVENSKDAAIALKAIADGTTPQWCTRDMSLMAEQDRSLTWVFSGHGAQWPEMGVEMLQIPSFLAAVAELENTVVSEMGFSALKSLKDGDFGRTDEVQVLTYIMQIGLSAVLQSKGVVPQAVVGHSVGEIAAAVAAGCLTAKEGALLVCRRAKLYREVAGLGAMYLIALPFAEVKAELAGRQDVVAAIDTSTLSCVVSGQEAAVHAYAKTLTDRGVKATQVKSDVAFHSPMLEPLGEPLVECLGGLLSPQPARIPLYSTSSTDPRCTGIRDSEYWVNNMVNPVLLTSAIDAAVEDGRRLFMEISSHPIVSHSISETCEEQGLENFHVIPTMLRGKPANKSLLSAVGKLYCTGASVDMRMLTGPAWDPDVPGTVWAHKPIWRKVDPGSLEAVTRHDVDKHTLLGERLLIAGTDLVIYNTKLDANTKPFPGDHPLHGTEIVPAAVLINTFLHATQATSLSNVVLKVPVALGATREVQIQVADKDSHVKITSRLERSDEGLEESSWVTHTTSQFHTDACSDNKISAIDIDATKARIADTLPSSFSIDYLAKVGVSAMGFPWQVSEHYGNLHEMIALVDAAPDIDDSRFPQWDSASWAPLLDAATSIGSTIFYDDPKLRMPAQIGEVIFTTSDSPPKTGWIRVERAAGMDVAVNVDVLNTQGEVLVRITAMRFAEIEGTPGTNRNIDSFVHHLAWTPAVYSEEPVQFDHVVLIGEQREDFGSQLLTKKLDFTWYSTFDDYQKSLATRSEVERTAIFHLPGSVASIEDVSRAALQTTDELLQITKHTAKNLPHGKVFVITTDVFNASSATALSHAPLRGLARIIASECPDVWGAMIDLEGPDPFPLSIMKYVKGQDTVRVIDGVPRISRLRPMPRESLRRKEDCATVLPKPEGTYVITGGMGALGLEVADFLVAKGARRLVLLSRRALPPRSQWPNASEEMTPTIQRILALEAAGATVYAVSLDITKPTATDDLLQRLEDLQLPPVLGVVHAAGVLENELVLETTREAFGRVLDPKVSGALALHKAFPPGKGGLDFFLLFSSCGQLFGFPGQGSYASGSAFLDGLATHRRGLGDNSVSMLWTSWRGAGMGSSSEAVKAELESRGITDITPEDAFRAWEHVEKFDVDHAVVLRSAVFDTGEELPTGMLADIAVRRAVSENENNSEQQKTTETSSSGKDEIPTQSPELDEYLLEKIRSCVAKVLMLDGADEVEPNAALSDLGLDSVMTVALRRRLQAALGVKVPPTLTWSHPTCGHLVGWFKEKLQGA</sequence>
<dbReference type="SUPFAM" id="SSF55048">
    <property type="entry name" value="Probable ACP-binding domain of malonyl-CoA ACP transacylase"/>
    <property type="match status" value="1"/>
</dbReference>
<evidence type="ECO:0000256" key="8">
    <source>
        <dbReference type="SAM" id="MobiDB-lite"/>
    </source>
</evidence>
<dbReference type="InterPro" id="IPR013968">
    <property type="entry name" value="PKS_KR"/>
</dbReference>
<dbReference type="SUPFAM" id="SSF47336">
    <property type="entry name" value="ACP-like"/>
    <property type="match status" value="1"/>
</dbReference>
<dbReference type="SMART" id="SM00822">
    <property type="entry name" value="PKS_KR"/>
    <property type="match status" value="1"/>
</dbReference>
<feature type="compositionally biased region" description="Low complexity" evidence="8">
    <location>
        <begin position="8"/>
        <end position="19"/>
    </location>
</feature>
<dbReference type="PANTHER" id="PTHR43775:SF22">
    <property type="entry name" value="SYNTHASE, PUTATIVE (JCVI)-RELATED"/>
    <property type="match status" value="1"/>
</dbReference>
<evidence type="ECO:0000256" key="5">
    <source>
        <dbReference type="ARBA" id="ARBA00023268"/>
    </source>
</evidence>
<dbReference type="GO" id="GO:0004312">
    <property type="term" value="F:fatty acid synthase activity"/>
    <property type="evidence" value="ECO:0007669"/>
    <property type="project" value="TreeGrafter"/>
</dbReference>
<feature type="region of interest" description="C-terminal hotdog fold" evidence="7">
    <location>
        <begin position="1065"/>
        <end position="1209"/>
    </location>
</feature>
<dbReference type="GO" id="GO:0044550">
    <property type="term" value="P:secondary metabolite biosynthetic process"/>
    <property type="evidence" value="ECO:0007669"/>
    <property type="project" value="TreeGrafter"/>
</dbReference>
<dbReference type="SMART" id="SM00826">
    <property type="entry name" value="PKS_DH"/>
    <property type="match status" value="1"/>
</dbReference>
<dbReference type="InterPro" id="IPR054514">
    <property type="entry name" value="RhiE-like_linker"/>
</dbReference>
<dbReference type="InterPro" id="IPR020841">
    <property type="entry name" value="PKS_Beta-ketoAc_synthase_dom"/>
</dbReference>
<dbReference type="CDD" id="cd05274">
    <property type="entry name" value="KR_FAS_SDR_x"/>
    <property type="match status" value="1"/>
</dbReference>
<keyword evidence="2" id="KW-0597">Phosphoprotein</keyword>
<dbReference type="InterPro" id="IPR018201">
    <property type="entry name" value="Ketoacyl_synth_AS"/>
</dbReference>
<protein>
    <recommendedName>
        <fullName evidence="6">6-methylsalicylic acid synthase</fullName>
        <ecNumber evidence="6">2.3.1.165</ecNumber>
    </recommendedName>
</protein>
<dbReference type="SUPFAM" id="SSF53901">
    <property type="entry name" value="Thiolase-like"/>
    <property type="match status" value="1"/>
</dbReference>
<dbReference type="InterPro" id="IPR020806">
    <property type="entry name" value="PKS_PP-bd"/>
</dbReference>
<evidence type="ECO:0000259" key="10">
    <source>
        <dbReference type="PROSITE" id="PS52004"/>
    </source>
</evidence>
<organism evidence="12">
    <name type="scientific">Cladosporium phlei</name>
    <dbReference type="NCBI Taxonomy" id="1116209"/>
    <lineage>
        <taxon>Eukaryota</taxon>
        <taxon>Fungi</taxon>
        <taxon>Dikarya</taxon>
        <taxon>Ascomycota</taxon>
        <taxon>Pezizomycotina</taxon>
        <taxon>Dothideomycetes</taxon>
        <taxon>Dothideomycetidae</taxon>
        <taxon>Cladosporiales</taxon>
        <taxon>Cladosporiaceae</taxon>
        <taxon>Cladosporium</taxon>
    </lineage>
</organism>
<evidence type="ECO:0000313" key="12">
    <source>
        <dbReference type="EMBL" id="AFP89390.1"/>
    </source>
</evidence>
<dbReference type="InterPro" id="IPR050091">
    <property type="entry name" value="PKS_NRPS_Biosynth_Enz"/>
</dbReference>
<feature type="region of interest" description="N-terminal hotdog fold" evidence="7">
    <location>
        <begin position="930"/>
        <end position="1049"/>
    </location>
</feature>
<dbReference type="InterPro" id="IPR049900">
    <property type="entry name" value="PKS_mFAS_DH"/>
</dbReference>
<dbReference type="PANTHER" id="PTHR43775">
    <property type="entry name" value="FATTY ACID SYNTHASE"/>
    <property type="match status" value="1"/>
</dbReference>
<feature type="domain" description="PKS/mFAS DH" evidence="11">
    <location>
        <begin position="930"/>
        <end position="1209"/>
    </location>
</feature>
<dbReference type="InterPro" id="IPR016039">
    <property type="entry name" value="Thiolase-like"/>
</dbReference>
<dbReference type="InterPro" id="IPR036291">
    <property type="entry name" value="NAD(P)-bd_dom_sf"/>
</dbReference>
<dbReference type="SMART" id="SM00827">
    <property type="entry name" value="PKS_AT"/>
    <property type="match status" value="1"/>
</dbReference>
<dbReference type="SUPFAM" id="SSF52151">
    <property type="entry name" value="FabD/lysophospholipase-like"/>
    <property type="match status" value="1"/>
</dbReference>
<dbReference type="Pfam" id="PF21089">
    <property type="entry name" value="PKS_DH_N"/>
    <property type="match status" value="1"/>
</dbReference>
<dbReference type="InterPro" id="IPR020807">
    <property type="entry name" value="PKS_DH"/>
</dbReference>